<gene>
    <name evidence="8" type="ORF">DKW60_09475</name>
</gene>
<evidence type="ECO:0000256" key="5">
    <source>
        <dbReference type="ARBA" id="ARBA00022839"/>
    </source>
</evidence>
<dbReference type="Pfam" id="PF07521">
    <property type="entry name" value="RMMBL"/>
    <property type="match status" value="1"/>
</dbReference>
<sequence length="461" mass="51208">MTPDASDFWFLPLGGTGEIGMNMNLYGHDGQWLMVDCGITFAKPTEEEKALGLPPSAPPVQMADPEFIASRKEQLVGLVITHAHEDHIGAVPYLWEQLRCPVYTTKFTAEILDRKLKDVGINKKVPVHIIDPTVRHDIGVFNLQWVTLTHSIPEPYALLIRTPVAKVFHTADWKLDPQPVIGEPFDENEYRKIGDQEIDAMICDSTTANVKGHSISEADLVTGLTDIISKAKGRVVVTCFGSNLARLKTLYDIAGTCDRHIALLGRSMVNMADAAKKSGIWPNQKNIVDSSYLCYLPKHSVLAIATGSQGEPRTALYRLSHDNFFDMALEPGDTVIFSSRAIPGNEQDIDDLIERLESMQINVVTYANSELPIHASGHPAVDELKLMYQWIHPDMSIPVHGEPQHLSAHGKLAKAIGVPRQQIGKNGDIYYIAPYRGIRRAAVETGRLGLKNRKLVRMDNW</sequence>
<feature type="domain" description="Metallo-beta-lactamase" evidence="7">
    <location>
        <begin position="20"/>
        <end position="224"/>
    </location>
</feature>
<evidence type="ECO:0000256" key="4">
    <source>
        <dbReference type="ARBA" id="ARBA00022833"/>
    </source>
</evidence>
<organism evidence="8 9">
    <name type="scientific">Leucothrix pacifica</name>
    <dbReference type="NCBI Taxonomy" id="1247513"/>
    <lineage>
        <taxon>Bacteria</taxon>
        <taxon>Pseudomonadati</taxon>
        <taxon>Pseudomonadota</taxon>
        <taxon>Gammaproteobacteria</taxon>
        <taxon>Thiotrichales</taxon>
        <taxon>Thiotrichaceae</taxon>
        <taxon>Leucothrix</taxon>
    </lineage>
</organism>
<keyword evidence="2" id="KW-0479">Metal-binding</keyword>
<evidence type="ECO:0000313" key="9">
    <source>
        <dbReference type="Proteomes" id="UP000245539"/>
    </source>
</evidence>
<evidence type="ECO:0000259" key="7">
    <source>
        <dbReference type="SMART" id="SM00849"/>
    </source>
</evidence>
<keyword evidence="9" id="KW-1185">Reference proteome</keyword>
<dbReference type="OrthoDB" id="9803916at2"/>
<name>A0A317CK40_9GAMM</name>
<keyword evidence="1" id="KW-0540">Nuclease</keyword>
<dbReference type="GO" id="GO:0004527">
    <property type="term" value="F:exonuclease activity"/>
    <property type="evidence" value="ECO:0007669"/>
    <property type="project" value="UniProtKB-KW"/>
</dbReference>
<comment type="caution">
    <text evidence="8">The sequence shown here is derived from an EMBL/GenBank/DDBJ whole genome shotgun (WGS) entry which is preliminary data.</text>
</comment>
<proteinExistence type="predicted"/>
<dbReference type="Gene3D" id="3.60.15.10">
    <property type="entry name" value="Ribonuclease Z/Hydroxyacylglutathione hydrolase-like"/>
    <property type="match status" value="1"/>
</dbReference>
<dbReference type="Pfam" id="PF00753">
    <property type="entry name" value="Lactamase_B"/>
    <property type="match status" value="1"/>
</dbReference>
<dbReference type="PANTHER" id="PTHR43694:SF1">
    <property type="entry name" value="RIBONUCLEASE J"/>
    <property type="match status" value="1"/>
</dbReference>
<dbReference type="InterPro" id="IPR042173">
    <property type="entry name" value="RNase_J_2"/>
</dbReference>
<dbReference type="InterPro" id="IPR036866">
    <property type="entry name" value="RibonucZ/Hydroxyglut_hydro"/>
</dbReference>
<dbReference type="EMBL" id="QGKM01000022">
    <property type="protein sequence ID" value="PWQ97813.1"/>
    <property type="molecule type" value="Genomic_DNA"/>
</dbReference>
<dbReference type="SMART" id="SM00849">
    <property type="entry name" value="Lactamase_B"/>
    <property type="match status" value="1"/>
</dbReference>
<keyword evidence="6" id="KW-0694">RNA-binding</keyword>
<dbReference type="AlphaFoldDB" id="A0A317CK40"/>
<dbReference type="InterPro" id="IPR055132">
    <property type="entry name" value="RNase_J_b_CASP"/>
</dbReference>
<dbReference type="GO" id="GO:0003723">
    <property type="term" value="F:RNA binding"/>
    <property type="evidence" value="ECO:0007669"/>
    <property type="project" value="UniProtKB-KW"/>
</dbReference>
<keyword evidence="5" id="KW-0269">Exonuclease</keyword>
<dbReference type="GO" id="GO:0046872">
    <property type="term" value="F:metal ion binding"/>
    <property type="evidence" value="ECO:0007669"/>
    <property type="project" value="UniProtKB-KW"/>
</dbReference>
<dbReference type="Gene3D" id="3.40.50.10710">
    <property type="entry name" value="Metallo-hydrolase/oxidoreductase"/>
    <property type="match status" value="1"/>
</dbReference>
<keyword evidence="4" id="KW-0862">Zinc</keyword>
<dbReference type="Pfam" id="PF22505">
    <property type="entry name" value="RNase_J_b_CASP"/>
    <property type="match status" value="1"/>
</dbReference>
<evidence type="ECO:0000256" key="2">
    <source>
        <dbReference type="ARBA" id="ARBA00022723"/>
    </source>
</evidence>
<protein>
    <submittedName>
        <fullName evidence="8">MBL fold metallo-hydrolase</fullName>
    </submittedName>
</protein>
<evidence type="ECO:0000256" key="3">
    <source>
        <dbReference type="ARBA" id="ARBA00022801"/>
    </source>
</evidence>
<dbReference type="SUPFAM" id="SSF56281">
    <property type="entry name" value="Metallo-hydrolase/oxidoreductase"/>
    <property type="match status" value="1"/>
</dbReference>
<dbReference type="InterPro" id="IPR011108">
    <property type="entry name" value="RMMBL"/>
</dbReference>
<evidence type="ECO:0000256" key="1">
    <source>
        <dbReference type="ARBA" id="ARBA00022722"/>
    </source>
</evidence>
<dbReference type="CDD" id="cd07714">
    <property type="entry name" value="RNaseJ_MBL-fold"/>
    <property type="match status" value="1"/>
</dbReference>
<dbReference type="PANTHER" id="PTHR43694">
    <property type="entry name" value="RIBONUCLEASE J"/>
    <property type="match status" value="1"/>
</dbReference>
<evidence type="ECO:0000313" key="8">
    <source>
        <dbReference type="EMBL" id="PWQ97813.1"/>
    </source>
</evidence>
<accession>A0A317CK40</accession>
<dbReference type="InterPro" id="IPR001279">
    <property type="entry name" value="Metallo-B-lactamas"/>
</dbReference>
<reference evidence="8 9" key="1">
    <citation type="submission" date="2018-05" db="EMBL/GenBank/DDBJ databases">
        <title>Leucothrix arctica sp. nov., isolated from Arctic seawater.</title>
        <authorList>
            <person name="Choi A."/>
            <person name="Baek K."/>
        </authorList>
    </citation>
    <scope>NUCLEOTIDE SEQUENCE [LARGE SCALE GENOMIC DNA]</scope>
    <source>
        <strain evidence="8 9">JCM 18388</strain>
    </source>
</reference>
<dbReference type="Proteomes" id="UP000245539">
    <property type="component" value="Unassembled WGS sequence"/>
</dbReference>
<dbReference type="RefSeq" id="WP_109837414.1">
    <property type="nucleotide sequence ID" value="NZ_QGKM01000022.1"/>
</dbReference>
<keyword evidence="3 8" id="KW-0378">Hydrolase</keyword>
<evidence type="ECO:0000256" key="6">
    <source>
        <dbReference type="ARBA" id="ARBA00022884"/>
    </source>
</evidence>